<dbReference type="Pfam" id="PF13302">
    <property type="entry name" value="Acetyltransf_3"/>
    <property type="match status" value="1"/>
</dbReference>
<dbReference type="Gene3D" id="3.40.630.30">
    <property type="match status" value="1"/>
</dbReference>
<dbReference type="EMBL" id="RBJC01000005">
    <property type="protein sequence ID" value="RKR72820.1"/>
    <property type="molecule type" value="Genomic_DNA"/>
</dbReference>
<dbReference type="AlphaFoldDB" id="A0A420XH19"/>
<feature type="domain" description="N-acetyltransferase" evidence="1">
    <location>
        <begin position="34"/>
        <end position="181"/>
    </location>
</feature>
<dbReference type="Proteomes" id="UP000280099">
    <property type="component" value="Unassembled WGS sequence"/>
</dbReference>
<dbReference type="InterPro" id="IPR000182">
    <property type="entry name" value="GNAT_dom"/>
</dbReference>
<evidence type="ECO:0000313" key="2">
    <source>
        <dbReference type="EMBL" id="RKR72820.1"/>
    </source>
</evidence>
<evidence type="ECO:0000313" key="3">
    <source>
        <dbReference type="Proteomes" id="UP000280099"/>
    </source>
</evidence>
<name>A0A420XH19_9PAST</name>
<dbReference type="InterPro" id="IPR051908">
    <property type="entry name" value="Ribosomal_N-acetyltransferase"/>
</dbReference>
<reference evidence="2 3" key="1">
    <citation type="submission" date="2018-10" db="EMBL/GenBank/DDBJ databases">
        <title>Genomic Encyclopedia of Type Strains, Phase IV (KMG-IV): sequencing the most valuable type-strain genomes for metagenomic binning, comparative biology and taxonomic classification.</title>
        <authorList>
            <person name="Goeker M."/>
        </authorList>
    </citation>
    <scope>NUCLEOTIDE SEQUENCE [LARGE SCALE GENOMIC DNA]</scope>
    <source>
        <strain evidence="2 3">DSM 23800</strain>
    </source>
</reference>
<dbReference type="SUPFAM" id="SSF55729">
    <property type="entry name" value="Acyl-CoA N-acyltransferases (Nat)"/>
    <property type="match status" value="1"/>
</dbReference>
<keyword evidence="2" id="KW-0808">Transferase</keyword>
<dbReference type="GO" id="GO:1990189">
    <property type="term" value="F:protein N-terminal-serine acetyltransferase activity"/>
    <property type="evidence" value="ECO:0007669"/>
    <property type="project" value="TreeGrafter"/>
</dbReference>
<dbReference type="RefSeq" id="WP_170143759.1">
    <property type="nucleotide sequence ID" value="NZ_CP016604.1"/>
</dbReference>
<protein>
    <submittedName>
        <fullName evidence="2">Ribosomal-protein-serine acetyltransferase</fullName>
    </submittedName>
</protein>
<dbReference type="InterPro" id="IPR016181">
    <property type="entry name" value="Acyl_CoA_acyltransferase"/>
</dbReference>
<accession>A0A420XH19</accession>
<dbReference type="GO" id="GO:0005737">
    <property type="term" value="C:cytoplasm"/>
    <property type="evidence" value="ECO:0007669"/>
    <property type="project" value="TreeGrafter"/>
</dbReference>
<dbReference type="PROSITE" id="PS51186">
    <property type="entry name" value="GNAT"/>
    <property type="match status" value="1"/>
</dbReference>
<sequence length="185" mass="21455">MYQNQIPHEIRVNSKIILEKIEQCHAAPLFAQLDKYRQFFAQFVDWIDFNKTIEDSFNFVDTSQKEAEDGLGFVWVISYQGNVVGAFSLNNPIDWENKTAELGYWLSPDIQGKGIITQSINKVIEETKSLFNHYRLRCSVHNLKSNAVAERCQFEFVGIEGKGLKIGEQYYDLNIYSKTLLTDER</sequence>
<organism evidence="2 3">
    <name type="scientific">Otariodibacter oris</name>
    <dbReference type="NCBI Taxonomy" id="1032623"/>
    <lineage>
        <taxon>Bacteria</taxon>
        <taxon>Pseudomonadati</taxon>
        <taxon>Pseudomonadota</taxon>
        <taxon>Gammaproteobacteria</taxon>
        <taxon>Pasteurellales</taxon>
        <taxon>Pasteurellaceae</taxon>
        <taxon>Otariodibacter</taxon>
    </lineage>
</organism>
<dbReference type="PANTHER" id="PTHR43441:SF11">
    <property type="entry name" value="RIBOSOMAL-PROTEIN-SERINE ACETYLTRANSFERASE"/>
    <property type="match status" value="1"/>
</dbReference>
<evidence type="ECO:0000259" key="1">
    <source>
        <dbReference type="PROSITE" id="PS51186"/>
    </source>
</evidence>
<comment type="caution">
    <text evidence="2">The sequence shown here is derived from an EMBL/GenBank/DDBJ whole genome shotgun (WGS) entry which is preliminary data.</text>
</comment>
<gene>
    <name evidence="2" type="ORF">DES31_0987</name>
</gene>
<dbReference type="GO" id="GO:0008999">
    <property type="term" value="F:protein-N-terminal-alanine acetyltransferase activity"/>
    <property type="evidence" value="ECO:0007669"/>
    <property type="project" value="TreeGrafter"/>
</dbReference>
<proteinExistence type="predicted"/>
<keyword evidence="3" id="KW-1185">Reference proteome</keyword>
<dbReference type="PANTHER" id="PTHR43441">
    <property type="entry name" value="RIBOSOMAL-PROTEIN-SERINE ACETYLTRANSFERASE"/>
    <property type="match status" value="1"/>
</dbReference>